<keyword evidence="2" id="KW-0238">DNA-binding</keyword>
<dbReference type="Pfam" id="PF03551">
    <property type="entry name" value="PadR"/>
    <property type="match status" value="1"/>
</dbReference>
<dbReference type="SUPFAM" id="SSF46785">
    <property type="entry name" value="Winged helix' DNA-binding domain"/>
    <property type="match status" value="1"/>
</dbReference>
<dbReference type="InterPro" id="IPR052509">
    <property type="entry name" value="Metal_resp_DNA-bind_regulator"/>
</dbReference>
<evidence type="ECO:0000313" key="2">
    <source>
        <dbReference type="EMBL" id="CUS06358.1"/>
    </source>
</evidence>
<dbReference type="InterPro" id="IPR036390">
    <property type="entry name" value="WH_DNA-bd_sf"/>
</dbReference>
<dbReference type="GO" id="GO:0003677">
    <property type="term" value="F:DNA binding"/>
    <property type="evidence" value="ECO:0007669"/>
    <property type="project" value="UniProtKB-KW"/>
</dbReference>
<proteinExistence type="predicted"/>
<reference evidence="2" key="1">
    <citation type="submission" date="2016-01" db="EMBL/GenBank/DDBJ databases">
        <authorList>
            <person name="Mcilroy J.S."/>
            <person name="Karst M S."/>
            <person name="Albertsen M."/>
        </authorList>
    </citation>
    <scope>NUCLEOTIDE SEQUENCE</scope>
    <source>
        <strain evidence="2">Cfx-K</strain>
    </source>
</reference>
<dbReference type="AlphaFoldDB" id="A0A160TA08"/>
<keyword evidence="3" id="KW-1185">Reference proteome</keyword>
<evidence type="ECO:0000313" key="3">
    <source>
        <dbReference type="Proteomes" id="UP000215027"/>
    </source>
</evidence>
<dbReference type="Gene3D" id="1.10.10.10">
    <property type="entry name" value="Winged helix-like DNA-binding domain superfamily/Winged helix DNA-binding domain"/>
    <property type="match status" value="1"/>
</dbReference>
<dbReference type="EMBL" id="LN890656">
    <property type="protein sequence ID" value="CUS06358.1"/>
    <property type="molecule type" value="Genomic_DNA"/>
</dbReference>
<dbReference type="Proteomes" id="UP000215027">
    <property type="component" value="Chromosome II"/>
</dbReference>
<dbReference type="OrthoDB" id="9808017at2"/>
<dbReference type="KEGG" id="pbf:CFX0092_B0824"/>
<dbReference type="PANTHER" id="PTHR33169">
    <property type="entry name" value="PADR-FAMILY TRANSCRIPTIONAL REGULATOR"/>
    <property type="match status" value="1"/>
</dbReference>
<dbReference type="InterPro" id="IPR036388">
    <property type="entry name" value="WH-like_DNA-bd_sf"/>
</dbReference>
<dbReference type="InterPro" id="IPR005149">
    <property type="entry name" value="Tscrpt_reg_PadR_N"/>
</dbReference>
<dbReference type="PANTHER" id="PTHR33169:SF14">
    <property type="entry name" value="TRANSCRIPTIONAL REGULATOR RV3488"/>
    <property type="match status" value="1"/>
</dbReference>
<accession>A0A160TA08</accession>
<protein>
    <submittedName>
        <fullName evidence="2">DNA-binding protein YwzG</fullName>
    </submittedName>
</protein>
<gene>
    <name evidence="2" type="primary">ywzG</name>
    <name evidence="2" type="ORF">CFX0092_B0824</name>
</gene>
<feature type="domain" description="Transcription regulator PadR N-terminal" evidence="1">
    <location>
        <begin position="29"/>
        <end position="100"/>
    </location>
</feature>
<evidence type="ECO:0000259" key="1">
    <source>
        <dbReference type="Pfam" id="PF03551"/>
    </source>
</evidence>
<sequence>MSPQPTTDKNELDEQFDNLRLELRRGVVVLAVLSQMDTARYGYNLIQRLAERGLDVEEGTLYPLLRRLEKQGLLESEWEIGEARPRKYYRISPLGRKVLEALTAEWLHTIEVMHLILYGEKNV</sequence>
<name>A0A160TA08_9CHLR</name>
<organism evidence="2 3">
    <name type="scientific">Candidatus Promineifilum breve</name>
    <dbReference type="NCBI Taxonomy" id="1806508"/>
    <lineage>
        <taxon>Bacteria</taxon>
        <taxon>Bacillati</taxon>
        <taxon>Chloroflexota</taxon>
        <taxon>Ardenticatenia</taxon>
        <taxon>Candidatus Promineifilales</taxon>
        <taxon>Candidatus Promineifilaceae</taxon>
        <taxon>Candidatus Promineifilum</taxon>
    </lineage>
</organism>
<dbReference type="RefSeq" id="WP_095045637.1">
    <property type="nucleotide sequence ID" value="NZ_LN890656.1"/>
</dbReference>